<proteinExistence type="predicted"/>
<keyword evidence="1" id="KW-0732">Signal</keyword>
<dbReference type="EMBL" id="JAVHJL010000008">
    <property type="protein sequence ID" value="KAK6499121.1"/>
    <property type="molecule type" value="Genomic_DNA"/>
</dbReference>
<reference evidence="2 3" key="1">
    <citation type="submission" date="2023-08" db="EMBL/GenBank/DDBJ databases">
        <authorList>
            <person name="Palmer J.M."/>
        </authorList>
    </citation>
    <scope>NUCLEOTIDE SEQUENCE [LARGE SCALE GENOMIC DNA]</scope>
    <source>
        <strain evidence="2 3">TWF481</strain>
    </source>
</reference>
<dbReference type="AlphaFoldDB" id="A0AAV9VZ17"/>
<evidence type="ECO:0000256" key="1">
    <source>
        <dbReference type="SAM" id="SignalP"/>
    </source>
</evidence>
<comment type="caution">
    <text evidence="2">The sequence shown here is derived from an EMBL/GenBank/DDBJ whole genome shotgun (WGS) entry which is preliminary data.</text>
</comment>
<feature type="chain" id="PRO_5043350857" description="Apple domain-containing protein" evidence="1">
    <location>
        <begin position="19"/>
        <end position="276"/>
    </location>
</feature>
<evidence type="ECO:0008006" key="4">
    <source>
        <dbReference type="Google" id="ProtNLM"/>
    </source>
</evidence>
<protein>
    <recommendedName>
        <fullName evidence="4">Apple domain-containing protein</fullName>
    </recommendedName>
</protein>
<evidence type="ECO:0000313" key="3">
    <source>
        <dbReference type="Proteomes" id="UP001370758"/>
    </source>
</evidence>
<gene>
    <name evidence="2" type="ORF">TWF481_011692</name>
</gene>
<sequence length="276" mass="29131">MSLKSLLFLAALAVSSQARPEGGINGPLTKRTGSNGCNADNALRNLRDARYSSSASLFCSEWLQSTITNTLSLTVTASATATETPEPVTVTTETTDTVTNTETTFTTEYPTAVNTFFKRGEIGYPTWLAATYPATRVSSACSCFISSPSAAITATYTTTVATVTNTATTTLEPLTGTETSITTATASATTVAVQTGPEIPCGVVGCTNGAGFIDWQSLADRAACKSLCKSTTGCLSYQWSSWHCTLFDVEVGETYATGYSTDVNCANYRFYDARCL</sequence>
<dbReference type="Proteomes" id="UP001370758">
    <property type="component" value="Unassembled WGS sequence"/>
</dbReference>
<name>A0AAV9VZ17_9PEZI</name>
<feature type="signal peptide" evidence="1">
    <location>
        <begin position="1"/>
        <end position="18"/>
    </location>
</feature>
<keyword evidence="3" id="KW-1185">Reference proteome</keyword>
<organism evidence="2 3">
    <name type="scientific">Arthrobotrys musiformis</name>
    <dbReference type="NCBI Taxonomy" id="47236"/>
    <lineage>
        <taxon>Eukaryota</taxon>
        <taxon>Fungi</taxon>
        <taxon>Dikarya</taxon>
        <taxon>Ascomycota</taxon>
        <taxon>Pezizomycotina</taxon>
        <taxon>Orbiliomycetes</taxon>
        <taxon>Orbiliales</taxon>
        <taxon>Orbiliaceae</taxon>
        <taxon>Arthrobotrys</taxon>
    </lineage>
</organism>
<evidence type="ECO:0000313" key="2">
    <source>
        <dbReference type="EMBL" id="KAK6499121.1"/>
    </source>
</evidence>
<accession>A0AAV9VZ17</accession>